<name>V4SXX3_CITCL</name>
<keyword evidence="1" id="KW-1133">Transmembrane helix</keyword>
<keyword evidence="3" id="KW-1185">Reference proteome</keyword>
<protein>
    <recommendedName>
        <fullName evidence="4">THH1/TOM1/TOM3 domain-containing protein</fullName>
    </recommendedName>
</protein>
<evidence type="ECO:0008006" key="4">
    <source>
        <dbReference type="Google" id="ProtNLM"/>
    </source>
</evidence>
<evidence type="ECO:0000313" key="3">
    <source>
        <dbReference type="Proteomes" id="UP000030687"/>
    </source>
</evidence>
<keyword evidence="1" id="KW-0472">Membrane</keyword>
<dbReference type="KEGG" id="cic:CICLE_v10024626mg"/>
<gene>
    <name evidence="2" type="ORF">CICLE_v10024626mg</name>
</gene>
<dbReference type="AlphaFoldDB" id="V4SXX3"/>
<keyword evidence="1" id="KW-0812">Transmembrane</keyword>
<evidence type="ECO:0000313" key="2">
    <source>
        <dbReference type="EMBL" id="ESR52758.1"/>
    </source>
</evidence>
<evidence type="ECO:0000256" key="1">
    <source>
        <dbReference type="SAM" id="Phobius"/>
    </source>
</evidence>
<sequence length="77" mass="9375">MVNFTVFDVLISGFFSYLEFIVFITLFCIYRYYINPEYISKQHDFFFSYLLKLFKFLAGDICYFFFSLLSIVECYLP</sequence>
<accession>V4SXX3</accession>
<feature type="transmembrane region" description="Helical" evidence="1">
    <location>
        <begin position="53"/>
        <end position="72"/>
    </location>
</feature>
<dbReference type="Gramene" id="ESR52758">
    <property type="protein sequence ID" value="ESR52758"/>
    <property type="gene ID" value="CICLE_v10024626mg"/>
</dbReference>
<feature type="transmembrane region" description="Helical" evidence="1">
    <location>
        <begin position="14"/>
        <end position="33"/>
    </location>
</feature>
<proteinExistence type="predicted"/>
<dbReference type="InParanoid" id="V4SXX3"/>
<dbReference type="Proteomes" id="UP000030687">
    <property type="component" value="Unassembled WGS sequence"/>
</dbReference>
<dbReference type="EMBL" id="KI536661">
    <property type="protein sequence ID" value="ESR52758.1"/>
    <property type="molecule type" value="Genomic_DNA"/>
</dbReference>
<organism evidence="2 3">
    <name type="scientific">Citrus clementina</name>
    <name type="common">Clementine</name>
    <name type="synonym">Citrus deliciosa x Citrus sinensis</name>
    <dbReference type="NCBI Taxonomy" id="85681"/>
    <lineage>
        <taxon>Eukaryota</taxon>
        <taxon>Viridiplantae</taxon>
        <taxon>Streptophyta</taxon>
        <taxon>Embryophyta</taxon>
        <taxon>Tracheophyta</taxon>
        <taxon>Spermatophyta</taxon>
        <taxon>Magnoliopsida</taxon>
        <taxon>eudicotyledons</taxon>
        <taxon>Gunneridae</taxon>
        <taxon>Pentapetalae</taxon>
        <taxon>rosids</taxon>
        <taxon>malvids</taxon>
        <taxon>Sapindales</taxon>
        <taxon>Rutaceae</taxon>
        <taxon>Aurantioideae</taxon>
        <taxon>Citrus</taxon>
    </lineage>
</organism>
<reference evidence="2 3" key="1">
    <citation type="submission" date="2013-10" db="EMBL/GenBank/DDBJ databases">
        <authorList>
            <consortium name="International Citrus Genome Consortium"/>
            <person name="Jenkins J."/>
            <person name="Schmutz J."/>
            <person name="Prochnik S."/>
            <person name="Rokhsar D."/>
            <person name="Gmitter F."/>
            <person name="Ollitrault P."/>
            <person name="Machado M."/>
            <person name="Talon M."/>
            <person name="Wincker P."/>
            <person name="Jaillon O."/>
            <person name="Morgante M."/>
        </authorList>
    </citation>
    <scope>NUCLEOTIDE SEQUENCE</scope>
    <source>
        <strain evidence="3">cv. Clemenules</strain>
    </source>
</reference>